<evidence type="ECO:0000313" key="2">
    <source>
        <dbReference type="Proteomes" id="UP000570678"/>
    </source>
</evidence>
<keyword evidence="2" id="KW-1185">Reference proteome</keyword>
<gene>
    <name evidence="1" type="ORF">HGA15_19005</name>
</gene>
<protein>
    <submittedName>
        <fullName evidence="1">Uncharacterized protein</fullName>
    </submittedName>
</protein>
<name>A0A846YKQ7_9NOCA</name>
<sequence>MAGPLDRLVRIAARRAAAPNGLLFTERQLYYELCRTILPVHRLPRRPAFTVPPVVPYRAFRAALDRIGEIPGLLGPPPAAPATVGAHTPEPDLFDYGLPRLLVCRSTAVAAMLRANGMPMESACPVVSAAELPLDPGVTAMLARAHGTVYVLHDATPADLTFPERLPALTDIPDGIDIVPIGLRPAQTAPLHLTQTRSTTLGRDRAVEVESVNPAVLLRSVHRLVRDVHRPGNALIEIRRARRTGFLTWPAS</sequence>
<comment type="caution">
    <text evidence="1">The sequence shown here is derived from an EMBL/GenBank/DDBJ whole genome shotgun (WGS) entry which is preliminary data.</text>
</comment>
<evidence type="ECO:0000313" key="1">
    <source>
        <dbReference type="EMBL" id="NKY58194.1"/>
    </source>
</evidence>
<dbReference type="AlphaFoldDB" id="A0A846YKQ7"/>
<accession>A0A846YKQ7</accession>
<dbReference type="Proteomes" id="UP000570678">
    <property type="component" value="Unassembled WGS sequence"/>
</dbReference>
<dbReference type="EMBL" id="JAAXOT010000009">
    <property type="protein sequence ID" value="NKY58194.1"/>
    <property type="molecule type" value="Genomic_DNA"/>
</dbReference>
<organism evidence="1 2">
    <name type="scientific">Nocardia flavorosea</name>
    <dbReference type="NCBI Taxonomy" id="53429"/>
    <lineage>
        <taxon>Bacteria</taxon>
        <taxon>Bacillati</taxon>
        <taxon>Actinomycetota</taxon>
        <taxon>Actinomycetes</taxon>
        <taxon>Mycobacteriales</taxon>
        <taxon>Nocardiaceae</taxon>
        <taxon>Nocardia</taxon>
    </lineage>
</organism>
<reference evidence="1 2" key="1">
    <citation type="submission" date="2020-04" db="EMBL/GenBank/DDBJ databases">
        <title>MicrobeNet Type strains.</title>
        <authorList>
            <person name="Nicholson A.C."/>
        </authorList>
    </citation>
    <scope>NUCLEOTIDE SEQUENCE [LARGE SCALE GENOMIC DNA]</scope>
    <source>
        <strain evidence="1 2">JCM 3332</strain>
    </source>
</reference>
<proteinExistence type="predicted"/>